<keyword evidence="5 6" id="KW-0472">Membrane</keyword>
<dbReference type="GO" id="GO:0005886">
    <property type="term" value="C:plasma membrane"/>
    <property type="evidence" value="ECO:0007669"/>
    <property type="project" value="UniProtKB-SubCell"/>
</dbReference>
<sequence length="291" mass="32405">MKHLLAFGKELKNEMKEDRATGLAAEQAYYYLLSLFPLLILLLSILPYLNIEPQQAINFMNHFLPSETTDVLADTIIGIVTESNGGLFTVGILGTIWSASNGMNGFMHAMNIAFDVKETRNFLVARLISIALTLGMIVAFIVVLVLPVFGNVILNMANQVVPISIEFKSIFNLLRWVIAFAVISTVLTFLYKFAPNKKYLFKHVLPGAIVATVTWLIISIAFSFYVSNFGHYSSTYGSLGGVIVLMLWLYVTGLILVIGGEINAIFHNRYSSVKEVTRVKPMHSKDRKLTT</sequence>
<protein>
    <submittedName>
        <fullName evidence="7">Ribonuclease</fullName>
    </submittedName>
</protein>
<dbReference type="OrthoDB" id="9775903at2"/>
<comment type="caution">
    <text evidence="7">The sequence shown here is derived from an EMBL/GenBank/DDBJ whole genome shotgun (WGS) entry which is preliminary data.</text>
</comment>
<evidence type="ECO:0000313" key="8">
    <source>
        <dbReference type="Proteomes" id="UP000037146"/>
    </source>
</evidence>
<keyword evidence="3 6" id="KW-0812">Transmembrane</keyword>
<dbReference type="NCBIfam" id="TIGR00765">
    <property type="entry name" value="yihY_not_rbn"/>
    <property type="match status" value="1"/>
</dbReference>
<gene>
    <name evidence="7" type="ORF">AC625_02980</name>
</gene>
<dbReference type="Proteomes" id="UP000037146">
    <property type="component" value="Unassembled WGS sequence"/>
</dbReference>
<keyword evidence="8" id="KW-1185">Reference proteome</keyword>
<keyword evidence="2" id="KW-1003">Cell membrane</keyword>
<dbReference type="PATRIC" id="fig|1679170.3.peg.610"/>
<name>A0A0K9GPI4_9BACI</name>
<feature type="transmembrane region" description="Helical" evidence="6">
    <location>
        <begin position="127"/>
        <end position="153"/>
    </location>
</feature>
<feature type="transmembrane region" description="Helical" evidence="6">
    <location>
        <begin position="238"/>
        <end position="259"/>
    </location>
</feature>
<feature type="transmembrane region" description="Helical" evidence="6">
    <location>
        <begin position="28"/>
        <end position="51"/>
    </location>
</feature>
<dbReference type="AlphaFoldDB" id="A0A0K9GPI4"/>
<comment type="subcellular location">
    <subcellularLocation>
        <location evidence="1">Cell membrane</location>
        <topology evidence="1">Multi-pass membrane protein</topology>
    </subcellularLocation>
</comment>
<accession>A0A0K9GPI4</accession>
<evidence type="ECO:0000256" key="5">
    <source>
        <dbReference type="ARBA" id="ARBA00023136"/>
    </source>
</evidence>
<evidence type="ECO:0000256" key="4">
    <source>
        <dbReference type="ARBA" id="ARBA00022989"/>
    </source>
</evidence>
<evidence type="ECO:0000313" key="7">
    <source>
        <dbReference type="EMBL" id="KMY48604.1"/>
    </source>
</evidence>
<dbReference type="STRING" id="1679170.AC625_02980"/>
<evidence type="ECO:0000256" key="6">
    <source>
        <dbReference type="SAM" id="Phobius"/>
    </source>
</evidence>
<dbReference type="PANTHER" id="PTHR30213:SF0">
    <property type="entry name" value="UPF0761 MEMBRANE PROTEIN YIHY"/>
    <property type="match status" value="1"/>
</dbReference>
<proteinExistence type="predicted"/>
<feature type="transmembrane region" description="Helical" evidence="6">
    <location>
        <begin position="173"/>
        <end position="191"/>
    </location>
</feature>
<dbReference type="Pfam" id="PF03631">
    <property type="entry name" value="Virul_fac_BrkB"/>
    <property type="match status" value="1"/>
</dbReference>
<keyword evidence="4 6" id="KW-1133">Transmembrane helix</keyword>
<evidence type="ECO:0000256" key="1">
    <source>
        <dbReference type="ARBA" id="ARBA00004651"/>
    </source>
</evidence>
<feature type="transmembrane region" description="Helical" evidence="6">
    <location>
        <begin position="203"/>
        <end position="226"/>
    </location>
</feature>
<reference evidence="8" key="1">
    <citation type="submission" date="2015-07" db="EMBL/GenBank/DDBJ databases">
        <title>Genome sequencing project for genomic taxonomy and phylogenomics of Bacillus-like bacteria.</title>
        <authorList>
            <person name="Liu B."/>
            <person name="Wang J."/>
            <person name="Zhu Y."/>
            <person name="Liu G."/>
            <person name="Chen Q."/>
            <person name="Chen Z."/>
            <person name="Lan J."/>
            <person name="Che J."/>
            <person name="Ge C."/>
            <person name="Shi H."/>
            <person name="Pan Z."/>
            <person name="Liu X."/>
        </authorList>
    </citation>
    <scope>NUCLEOTIDE SEQUENCE [LARGE SCALE GENOMIC DNA]</scope>
    <source>
        <strain evidence="8">FJAT-27997</strain>
    </source>
</reference>
<dbReference type="PIRSF" id="PIRSF035875">
    <property type="entry name" value="RNase_BN"/>
    <property type="match status" value="1"/>
</dbReference>
<dbReference type="PANTHER" id="PTHR30213">
    <property type="entry name" value="INNER MEMBRANE PROTEIN YHJD"/>
    <property type="match status" value="1"/>
</dbReference>
<evidence type="ECO:0000256" key="2">
    <source>
        <dbReference type="ARBA" id="ARBA00022475"/>
    </source>
</evidence>
<dbReference type="RefSeq" id="WP_049679928.1">
    <property type="nucleotide sequence ID" value="NZ_LFZW01000001.1"/>
</dbReference>
<dbReference type="EMBL" id="LFZW01000001">
    <property type="protein sequence ID" value="KMY48604.1"/>
    <property type="molecule type" value="Genomic_DNA"/>
</dbReference>
<organism evidence="7 8">
    <name type="scientific">Peribacillus loiseleuriae</name>
    <dbReference type="NCBI Taxonomy" id="1679170"/>
    <lineage>
        <taxon>Bacteria</taxon>
        <taxon>Bacillati</taxon>
        <taxon>Bacillota</taxon>
        <taxon>Bacilli</taxon>
        <taxon>Bacillales</taxon>
        <taxon>Bacillaceae</taxon>
        <taxon>Peribacillus</taxon>
    </lineage>
</organism>
<dbReference type="InterPro" id="IPR017039">
    <property type="entry name" value="Virul_fac_BrkB"/>
</dbReference>
<evidence type="ECO:0000256" key="3">
    <source>
        <dbReference type="ARBA" id="ARBA00022692"/>
    </source>
</evidence>